<evidence type="ECO:0000313" key="1">
    <source>
        <dbReference type="EMBL" id="CAI6356247.1"/>
    </source>
</evidence>
<keyword evidence="2" id="KW-1185">Reference proteome</keyword>
<proteinExistence type="predicted"/>
<dbReference type="AlphaFoldDB" id="A0AAV0WKU7"/>
<evidence type="ECO:0000313" key="2">
    <source>
        <dbReference type="Proteomes" id="UP001160148"/>
    </source>
</evidence>
<comment type="caution">
    <text evidence="1">The sequence shown here is derived from an EMBL/GenBank/DDBJ whole genome shotgun (WGS) entry which is preliminary data.</text>
</comment>
<dbReference type="EMBL" id="CARXXK010000002">
    <property type="protein sequence ID" value="CAI6356247.1"/>
    <property type="molecule type" value="Genomic_DNA"/>
</dbReference>
<dbReference type="Proteomes" id="UP001160148">
    <property type="component" value="Unassembled WGS sequence"/>
</dbReference>
<organism evidence="1 2">
    <name type="scientific">Macrosiphum euphorbiae</name>
    <name type="common">potato aphid</name>
    <dbReference type="NCBI Taxonomy" id="13131"/>
    <lineage>
        <taxon>Eukaryota</taxon>
        <taxon>Metazoa</taxon>
        <taxon>Ecdysozoa</taxon>
        <taxon>Arthropoda</taxon>
        <taxon>Hexapoda</taxon>
        <taxon>Insecta</taxon>
        <taxon>Pterygota</taxon>
        <taxon>Neoptera</taxon>
        <taxon>Paraneoptera</taxon>
        <taxon>Hemiptera</taxon>
        <taxon>Sternorrhyncha</taxon>
        <taxon>Aphidomorpha</taxon>
        <taxon>Aphidoidea</taxon>
        <taxon>Aphididae</taxon>
        <taxon>Macrosiphini</taxon>
        <taxon>Macrosiphum</taxon>
    </lineage>
</organism>
<name>A0AAV0WKU7_9HEMI</name>
<sequence>MNTPSASPNSYPCTYLSVETVTITNLGVDVLDCSQTDDDDIDNSIVCRTSLQNESTPDVADFDKHKRDPISEDEMATPKLRKCWSSSRIG</sequence>
<protein>
    <submittedName>
        <fullName evidence="1">Uncharacterized protein</fullName>
    </submittedName>
</protein>
<accession>A0AAV0WKU7</accession>
<reference evidence="1 2" key="1">
    <citation type="submission" date="2023-01" db="EMBL/GenBank/DDBJ databases">
        <authorList>
            <person name="Whitehead M."/>
        </authorList>
    </citation>
    <scope>NUCLEOTIDE SEQUENCE [LARGE SCALE GENOMIC DNA]</scope>
</reference>
<gene>
    <name evidence="1" type="ORF">MEUPH1_LOCUS12001</name>
</gene>